<name>A0A5C6Z9W5_9FLAO</name>
<proteinExistence type="predicted"/>
<evidence type="ECO:0000256" key="1">
    <source>
        <dbReference type="SAM" id="SignalP"/>
    </source>
</evidence>
<protein>
    <submittedName>
        <fullName evidence="2">Uncharacterized protein</fullName>
    </submittedName>
</protein>
<gene>
    <name evidence="2" type="ORF">ESY86_19775</name>
</gene>
<dbReference type="AlphaFoldDB" id="A0A5C6Z9W5"/>
<organism evidence="2 3">
    <name type="scientific">Subsaximicrobium wynnwilliamsii</name>
    <dbReference type="NCBI Taxonomy" id="291179"/>
    <lineage>
        <taxon>Bacteria</taxon>
        <taxon>Pseudomonadati</taxon>
        <taxon>Bacteroidota</taxon>
        <taxon>Flavobacteriia</taxon>
        <taxon>Flavobacteriales</taxon>
        <taxon>Flavobacteriaceae</taxon>
        <taxon>Subsaximicrobium</taxon>
    </lineage>
</organism>
<evidence type="ECO:0000313" key="2">
    <source>
        <dbReference type="EMBL" id="TXD86610.1"/>
    </source>
</evidence>
<dbReference type="OrthoDB" id="1453615at2"/>
<keyword evidence="1" id="KW-0732">Signal</keyword>
<dbReference type="RefSeq" id="WP_147088444.1">
    <property type="nucleotide sequence ID" value="NZ_VORM01000046.1"/>
</dbReference>
<comment type="caution">
    <text evidence="2">The sequence shown here is derived from an EMBL/GenBank/DDBJ whole genome shotgun (WGS) entry which is preliminary data.</text>
</comment>
<keyword evidence="3" id="KW-1185">Reference proteome</keyword>
<sequence length="351" mass="41138">MRKLLSIFILLTISFSSFAQEVELGTIFTIEFSNPERNMDFKIVAKNPYNKLIETNLNMDSIFPKRPKENQIVGVFANGKFGTKVSPILLLVSGMEDYLDYYLRIKIPSKNKFQKTSSISLFKGVKSIEHWPYQIEKIAFKKFKILPKQNIEIFQFKEKIDSTCIKNSAKTIEFGEKEFKAHLKLAISEFHNNKNFELGKMTEYENSINSEDVSLGHFWTLGEGIYPNEKGFKFGNPKSYRRIECPYFEGKSSYFYTKENKNIKVVSFNWETFKESNFGINPEIKNDVNEKFNEKFEYILKTVNSLLGNPIENITEESGQIKIRWKNQKGINAYLFNFGNYNEIRLYVYKE</sequence>
<evidence type="ECO:0000313" key="3">
    <source>
        <dbReference type="Proteomes" id="UP000321578"/>
    </source>
</evidence>
<feature type="signal peptide" evidence="1">
    <location>
        <begin position="1"/>
        <end position="19"/>
    </location>
</feature>
<reference evidence="2 3" key="1">
    <citation type="submission" date="2019-08" db="EMBL/GenBank/DDBJ databases">
        <title>Genomes of Subsaximicrobium wynnwilliamsii strains.</title>
        <authorList>
            <person name="Bowman J.P."/>
        </authorList>
    </citation>
    <scope>NUCLEOTIDE SEQUENCE [LARGE SCALE GENOMIC DNA]</scope>
    <source>
        <strain evidence="2 3">2-80-2</strain>
    </source>
</reference>
<feature type="chain" id="PRO_5022763413" evidence="1">
    <location>
        <begin position="20"/>
        <end position="351"/>
    </location>
</feature>
<dbReference type="EMBL" id="VORO01000047">
    <property type="protein sequence ID" value="TXD86610.1"/>
    <property type="molecule type" value="Genomic_DNA"/>
</dbReference>
<dbReference type="Proteomes" id="UP000321578">
    <property type="component" value="Unassembled WGS sequence"/>
</dbReference>
<accession>A0A5C6Z9W5</accession>